<evidence type="ECO:0000256" key="4">
    <source>
        <dbReference type="ARBA" id="ARBA00023125"/>
    </source>
</evidence>
<dbReference type="CDD" id="cd00067">
    <property type="entry name" value="GAL4"/>
    <property type="match status" value="1"/>
</dbReference>
<dbReference type="GO" id="GO:0003677">
    <property type="term" value="F:DNA binding"/>
    <property type="evidence" value="ECO:0007669"/>
    <property type="project" value="UniProtKB-KW"/>
</dbReference>
<evidence type="ECO:0000256" key="1">
    <source>
        <dbReference type="ARBA" id="ARBA00022723"/>
    </source>
</evidence>
<evidence type="ECO:0000256" key="2">
    <source>
        <dbReference type="ARBA" id="ARBA00022833"/>
    </source>
</evidence>
<protein>
    <recommendedName>
        <fullName evidence="8">Zn(2)-C6 fungal-type domain-containing protein</fullName>
    </recommendedName>
</protein>
<dbReference type="GO" id="GO:0000981">
    <property type="term" value="F:DNA-binding transcription factor activity, RNA polymerase II-specific"/>
    <property type="evidence" value="ECO:0007669"/>
    <property type="project" value="InterPro"/>
</dbReference>
<evidence type="ECO:0000256" key="7">
    <source>
        <dbReference type="SAM" id="MobiDB-lite"/>
    </source>
</evidence>
<dbReference type="InterPro" id="IPR036864">
    <property type="entry name" value="Zn2-C6_fun-type_DNA-bd_sf"/>
</dbReference>
<dbReference type="EMBL" id="CP034205">
    <property type="protein sequence ID" value="QBZ56622.1"/>
    <property type="molecule type" value="Genomic_DNA"/>
</dbReference>
<dbReference type="Pfam" id="PF00172">
    <property type="entry name" value="Zn_clus"/>
    <property type="match status" value="1"/>
</dbReference>
<dbReference type="VEuPathDB" id="FungiDB:M_BR32_EuGene_00014461"/>
<keyword evidence="1" id="KW-0479">Metal-binding</keyword>
<organism evidence="9 10">
    <name type="scientific">Pyricularia oryzae</name>
    <name type="common">Rice blast fungus</name>
    <name type="synonym">Magnaporthe oryzae</name>
    <dbReference type="NCBI Taxonomy" id="318829"/>
    <lineage>
        <taxon>Eukaryota</taxon>
        <taxon>Fungi</taxon>
        <taxon>Dikarya</taxon>
        <taxon>Ascomycota</taxon>
        <taxon>Pezizomycotina</taxon>
        <taxon>Sordariomycetes</taxon>
        <taxon>Sordariomycetidae</taxon>
        <taxon>Magnaporthales</taxon>
        <taxon>Pyriculariaceae</taxon>
        <taxon>Pyricularia</taxon>
    </lineage>
</organism>
<evidence type="ECO:0000256" key="5">
    <source>
        <dbReference type="ARBA" id="ARBA00023163"/>
    </source>
</evidence>
<feature type="region of interest" description="Disordered" evidence="7">
    <location>
        <begin position="72"/>
        <end position="94"/>
    </location>
</feature>
<dbReference type="InterPro" id="IPR021858">
    <property type="entry name" value="Fun_TF"/>
</dbReference>
<dbReference type="Proteomes" id="UP000294847">
    <property type="component" value="Chromosome 2"/>
</dbReference>
<sequence length="637" mass="69834">MLSVTRDSSPGDSDSACSATNQQPDRQRRTRASKPKVRTGCITCKIRRVKCDEGKPACARCTSTGRHCDGYDSTASPSRGLTSPARAEEAQRGAEQARRQFLREYSGNAALQGLRPIVADIEGSEMERRFFHHFRSAAAGGFQASTSTAAGPFWTRVAPEMARRDGAVKHALIALGAAYRLFQQSSVEEYSISAEGGIGVAPGISIESPPRQNKIGAESPEELELFTIQQYNHSIALLQTHASSSSLDSIRVTLVCCLAFIFLEMLRSKETAALTHLTNGLRILESLPREAFDSVTATGHPTGSDPHMDDIIRMFCRLECSATLFAANIRPSIALRSYHQALSSSSGGGENPISSWLPPARSIIDVHERCNRHACNVIARIYETREHYADATFWSDPHQRRQQEILCARSRSLREVVRAFVASDAASGLEAADVYALDLDLLHLLCMDMFAQAMTGLPRDDDDQDSNTDLSKYSNVNPRLRSHPRHHYGLASGSVAYRSAAGPSNRSQALLKEILGVAGRLMETAASIRRGRQRQDRDQAVAGFTHEAGVLPPLYLVATIAEDSAVRQAALDMLEGAKVREGFWDGPSLYRLVLCVGDKVAQGRWPFHVVPSSLTGLGAIPDMWRLLERMDLEEDVQ</sequence>
<keyword evidence="3" id="KW-0805">Transcription regulation</keyword>
<dbReference type="PANTHER" id="PTHR36206">
    <property type="entry name" value="ASPERCRYPTIN BIOSYNTHESIS CLUSTER-SPECIFIC TRANSCRIPTION REGULATOR ATNN-RELATED"/>
    <property type="match status" value="1"/>
</dbReference>
<evidence type="ECO:0000313" key="10">
    <source>
        <dbReference type="Proteomes" id="UP000294847"/>
    </source>
</evidence>
<dbReference type="Gene3D" id="4.10.240.10">
    <property type="entry name" value="Zn(2)-C6 fungal-type DNA-binding domain"/>
    <property type="match status" value="1"/>
</dbReference>
<feature type="region of interest" description="Disordered" evidence="7">
    <location>
        <begin position="1"/>
        <end position="34"/>
    </location>
</feature>
<evidence type="ECO:0000256" key="3">
    <source>
        <dbReference type="ARBA" id="ARBA00023015"/>
    </source>
</evidence>
<dbReference type="SMART" id="SM00066">
    <property type="entry name" value="GAL4"/>
    <property type="match status" value="1"/>
</dbReference>
<reference evidence="9 10" key="1">
    <citation type="journal article" date="2019" name="Mol. Biol. Evol.">
        <title>Blast fungal genomes show frequent chromosomal changes, gene gains and losses, and effector gene turnover.</title>
        <authorList>
            <person name="Gomez Luciano L.B."/>
            <person name="Jason Tsai I."/>
            <person name="Chuma I."/>
            <person name="Tosa Y."/>
            <person name="Chen Y.H."/>
            <person name="Li J.Y."/>
            <person name="Li M.Y."/>
            <person name="Jade Lu M.Y."/>
            <person name="Nakayashiki H."/>
            <person name="Li W.H."/>
        </authorList>
    </citation>
    <scope>NUCLEOTIDE SEQUENCE [LARGE SCALE GENOMIC DNA]</scope>
    <source>
        <strain evidence="9">MZ5-1-6</strain>
    </source>
</reference>
<evidence type="ECO:0000259" key="8">
    <source>
        <dbReference type="PROSITE" id="PS50048"/>
    </source>
</evidence>
<dbReference type="InterPro" id="IPR001138">
    <property type="entry name" value="Zn2Cys6_DnaBD"/>
</dbReference>
<accession>A0A4P7N4X9</accession>
<feature type="compositionally biased region" description="Polar residues" evidence="7">
    <location>
        <begin position="467"/>
        <end position="477"/>
    </location>
</feature>
<evidence type="ECO:0000313" key="9">
    <source>
        <dbReference type="EMBL" id="QBZ56622.1"/>
    </source>
</evidence>
<feature type="compositionally biased region" description="Polar residues" evidence="7">
    <location>
        <begin position="1"/>
        <end position="24"/>
    </location>
</feature>
<feature type="domain" description="Zn(2)-C6 fungal-type" evidence="8">
    <location>
        <begin position="40"/>
        <end position="68"/>
    </location>
</feature>
<keyword evidence="5" id="KW-0804">Transcription</keyword>
<name>A0A4P7N4X9_PYROR</name>
<evidence type="ECO:0000256" key="6">
    <source>
        <dbReference type="ARBA" id="ARBA00023242"/>
    </source>
</evidence>
<dbReference type="AlphaFoldDB" id="A0A4P7N4X9"/>
<dbReference type="SUPFAM" id="SSF57701">
    <property type="entry name" value="Zn2/Cys6 DNA-binding domain"/>
    <property type="match status" value="1"/>
</dbReference>
<keyword evidence="2" id="KW-0862">Zinc</keyword>
<proteinExistence type="predicted"/>
<dbReference type="PROSITE" id="PS50048">
    <property type="entry name" value="ZN2_CY6_FUNGAL_2"/>
    <property type="match status" value="1"/>
</dbReference>
<keyword evidence="6" id="KW-0539">Nucleus</keyword>
<dbReference type="GO" id="GO:0008270">
    <property type="term" value="F:zinc ion binding"/>
    <property type="evidence" value="ECO:0007669"/>
    <property type="project" value="InterPro"/>
</dbReference>
<dbReference type="PROSITE" id="PS00463">
    <property type="entry name" value="ZN2_CY6_FUNGAL_1"/>
    <property type="match status" value="1"/>
</dbReference>
<dbReference type="Pfam" id="PF11951">
    <property type="entry name" value="Fungal_trans_2"/>
    <property type="match status" value="1"/>
</dbReference>
<gene>
    <name evidence="9" type="ORF">PoMZ_01532</name>
</gene>
<dbReference type="PANTHER" id="PTHR36206:SF12">
    <property type="entry name" value="ASPERCRYPTIN BIOSYNTHESIS CLUSTER-SPECIFIC TRANSCRIPTION REGULATOR ATNN-RELATED"/>
    <property type="match status" value="1"/>
</dbReference>
<keyword evidence="4" id="KW-0238">DNA-binding</keyword>
<dbReference type="InterPro" id="IPR052360">
    <property type="entry name" value="Transcr_Regulatory_Proteins"/>
</dbReference>
<feature type="region of interest" description="Disordered" evidence="7">
    <location>
        <begin position="458"/>
        <end position="484"/>
    </location>
</feature>